<gene>
    <name evidence="1" type="ORF">I7I51_07785</name>
</gene>
<evidence type="ECO:0000313" key="2">
    <source>
        <dbReference type="Proteomes" id="UP000663671"/>
    </source>
</evidence>
<reference evidence="1" key="1">
    <citation type="submission" date="2021-01" db="EMBL/GenBank/DDBJ databases">
        <title>Chromosome-level genome assembly of a human fungal pathogen reveals clustering of transcriptionally co-regulated genes.</title>
        <authorList>
            <person name="Voorhies M."/>
            <person name="Cohen S."/>
            <person name="Shea T.P."/>
            <person name="Petrus S."/>
            <person name="Munoz J.F."/>
            <person name="Poplawski S."/>
            <person name="Goldman W.E."/>
            <person name="Michael T."/>
            <person name="Cuomo C.A."/>
            <person name="Sil A."/>
            <person name="Beyhan S."/>
        </authorList>
    </citation>
    <scope>NUCLEOTIDE SEQUENCE</scope>
    <source>
        <strain evidence="1">WU24</strain>
    </source>
</reference>
<evidence type="ECO:0000313" key="1">
    <source>
        <dbReference type="EMBL" id="QSS58361.1"/>
    </source>
</evidence>
<sequence length="119" mass="13145">MQGRTHTGERLTPLSKVAAHPKISYDILLAVRQEHSSLRTVDRVYTTMNSTYSRATKLASSQGGPDTRNRTPQMVTNDSLIGVRLYHTEKVGVPLCDAILRGGKIVTLLKDLINDVKSI</sequence>
<dbReference type="EMBL" id="CP069109">
    <property type="protein sequence ID" value="QSS58361.1"/>
    <property type="molecule type" value="Genomic_DNA"/>
</dbReference>
<dbReference type="VEuPathDB" id="FungiDB:I7I51_07785"/>
<proteinExistence type="predicted"/>
<dbReference type="Proteomes" id="UP000663671">
    <property type="component" value="Chromosome 2"/>
</dbReference>
<organism evidence="1 2">
    <name type="scientific">Ajellomyces capsulatus</name>
    <name type="common">Darling's disease fungus</name>
    <name type="synonym">Histoplasma capsulatum</name>
    <dbReference type="NCBI Taxonomy" id="5037"/>
    <lineage>
        <taxon>Eukaryota</taxon>
        <taxon>Fungi</taxon>
        <taxon>Dikarya</taxon>
        <taxon>Ascomycota</taxon>
        <taxon>Pezizomycotina</taxon>
        <taxon>Eurotiomycetes</taxon>
        <taxon>Eurotiomycetidae</taxon>
        <taxon>Onygenales</taxon>
        <taxon>Ajellomycetaceae</taxon>
        <taxon>Histoplasma</taxon>
    </lineage>
</organism>
<protein>
    <submittedName>
        <fullName evidence="1">Uncharacterized protein</fullName>
    </submittedName>
</protein>
<accession>A0A8A1LX51</accession>
<dbReference type="AlphaFoldDB" id="A0A8A1LX51"/>
<name>A0A8A1LX51_AJECA</name>